<protein>
    <submittedName>
        <fullName evidence="7">DUF86 domain-containing protein</fullName>
    </submittedName>
</protein>
<evidence type="ECO:0000256" key="6">
    <source>
        <dbReference type="ARBA" id="ARBA00024207"/>
    </source>
</evidence>
<accession>A0A7C3PJ96</accession>
<evidence type="ECO:0000256" key="2">
    <source>
        <dbReference type="ARBA" id="ARBA00022649"/>
    </source>
</evidence>
<comment type="caution">
    <text evidence="7">The sequence shown here is derived from an EMBL/GenBank/DDBJ whole genome shotgun (WGS) entry which is preliminary data.</text>
</comment>
<name>A0A7C3PJ96_9CYAN</name>
<evidence type="ECO:0000256" key="1">
    <source>
        <dbReference type="ARBA" id="ARBA00022553"/>
    </source>
</evidence>
<dbReference type="EMBL" id="DSRU01000347">
    <property type="protein sequence ID" value="HFN00860.1"/>
    <property type="molecule type" value="Genomic_DNA"/>
</dbReference>
<dbReference type="GO" id="GO:0004540">
    <property type="term" value="F:RNA nuclease activity"/>
    <property type="evidence" value="ECO:0007669"/>
    <property type="project" value="InterPro"/>
</dbReference>
<evidence type="ECO:0000256" key="4">
    <source>
        <dbReference type="ARBA" id="ARBA00022741"/>
    </source>
</evidence>
<proteinExistence type="inferred from homology"/>
<keyword evidence="3" id="KW-0540">Nuclease</keyword>
<evidence type="ECO:0000256" key="3">
    <source>
        <dbReference type="ARBA" id="ARBA00022722"/>
    </source>
</evidence>
<dbReference type="Gene3D" id="1.20.120.580">
    <property type="entry name" value="bsu32300-like"/>
    <property type="match status" value="1"/>
</dbReference>
<organism evidence="7">
    <name type="scientific">Oscillatoriales cyanobacterium SpSt-418</name>
    <dbReference type="NCBI Taxonomy" id="2282169"/>
    <lineage>
        <taxon>Bacteria</taxon>
        <taxon>Bacillati</taxon>
        <taxon>Cyanobacteriota</taxon>
        <taxon>Cyanophyceae</taxon>
        <taxon>Oscillatoriophycideae</taxon>
        <taxon>Oscillatoriales</taxon>
    </lineage>
</organism>
<dbReference type="GO" id="GO:0000166">
    <property type="term" value="F:nucleotide binding"/>
    <property type="evidence" value="ECO:0007669"/>
    <property type="project" value="UniProtKB-KW"/>
</dbReference>
<keyword evidence="2" id="KW-1277">Toxin-antitoxin system</keyword>
<gene>
    <name evidence="7" type="ORF">ENR64_24515</name>
</gene>
<dbReference type="GO" id="GO:0110001">
    <property type="term" value="C:toxin-antitoxin complex"/>
    <property type="evidence" value="ECO:0007669"/>
    <property type="project" value="InterPro"/>
</dbReference>
<dbReference type="PANTHER" id="PTHR34139:SF1">
    <property type="entry name" value="RNASE MJ1380-RELATED"/>
    <property type="match status" value="1"/>
</dbReference>
<keyword evidence="4" id="KW-0547">Nucleotide-binding</keyword>
<dbReference type="Pfam" id="PF01934">
    <property type="entry name" value="HepT-like"/>
    <property type="match status" value="1"/>
</dbReference>
<dbReference type="InterPro" id="IPR037038">
    <property type="entry name" value="HepT-like_sf"/>
</dbReference>
<dbReference type="PANTHER" id="PTHR34139">
    <property type="entry name" value="UPF0331 PROTEIN MJ0127"/>
    <property type="match status" value="1"/>
</dbReference>
<evidence type="ECO:0000256" key="5">
    <source>
        <dbReference type="ARBA" id="ARBA00022801"/>
    </source>
</evidence>
<keyword evidence="1" id="KW-0597">Phosphoprotein</keyword>
<sequence>MRDDREKLRDILEAIERINRYAIQGRQAFEQNELIQTWFIQNLQVIGEAARSLAPETREKYPAIPWTKMIGMRNILTHNYFEIDLDIVWVVIEQELPTLKQAVETVLRSL</sequence>
<keyword evidence="5" id="KW-0378">Hydrolase</keyword>
<dbReference type="InterPro" id="IPR008201">
    <property type="entry name" value="HepT-like"/>
</dbReference>
<dbReference type="InterPro" id="IPR051813">
    <property type="entry name" value="HepT_RNase_toxin"/>
</dbReference>
<evidence type="ECO:0000313" key="7">
    <source>
        <dbReference type="EMBL" id="HFN00860.1"/>
    </source>
</evidence>
<dbReference type="GO" id="GO:0016787">
    <property type="term" value="F:hydrolase activity"/>
    <property type="evidence" value="ECO:0007669"/>
    <property type="project" value="UniProtKB-KW"/>
</dbReference>
<dbReference type="AlphaFoldDB" id="A0A7C3PJ96"/>
<reference evidence="7" key="1">
    <citation type="journal article" date="2020" name="mSystems">
        <title>Genome- and Community-Level Interaction Insights into Carbon Utilization and Element Cycling Functions of Hydrothermarchaeota in Hydrothermal Sediment.</title>
        <authorList>
            <person name="Zhou Z."/>
            <person name="Liu Y."/>
            <person name="Xu W."/>
            <person name="Pan J."/>
            <person name="Luo Z.H."/>
            <person name="Li M."/>
        </authorList>
    </citation>
    <scope>NUCLEOTIDE SEQUENCE [LARGE SCALE GENOMIC DNA]</scope>
    <source>
        <strain evidence="7">SpSt-418</strain>
    </source>
</reference>
<comment type="similarity">
    <text evidence="6">Belongs to the HepT RNase toxin family.</text>
</comment>